<evidence type="ECO:0000313" key="3">
    <source>
        <dbReference type="Proteomes" id="UP000479000"/>
    </source>
</evidence>
<dbReference type="EMBL" id="CADCXU010024250">
    <property type="protein sequence ID" value="CAB0011683.1"/>
    <property type="molecule type" value="Genomic_DNA"/>
</dbReference>
<proteinExistence type="predicted"/>
<accession>A0A6H5H352</accession>
<sequence length="175" mass="19070">MFQAANVDFRRKIISEFFEPDDNRVRLKCLYEPICFETANSTALITAASKYAAHATGDLLRNPVELLTLFATSSIAVLALQIAPPTVSRAQKRKIGRWHYGEVYFCDYFVQCGPGGVVTASPEDSTIESSITGLSRQWACPDMAIASPSAARAVPRRNGRSPGASRLKTALDNGI</sequence>
<name>A0A6H5H352_9HEMI</name>
<feature type="region of interest" description="Disordered" evidence="1">
    <location>
        <begin position="151"/>
        <end position="175"/>
    </location>
</feature>
<protein>
    <submittedName>
        <fullName evidence="2">Uncharacterized protein</fullName>
    </submittedName>
</protein>
<evidence type="ECO:0000256" key="1">
    <source>
        <dbReference type="SAM" id="MobiDB-lite"/>
    </source>
</evidence>
<reference evidence="2 3" key="1">
    <citation type="submission" date="2020-02" db="EMBL/GenBank/DDBJ databases">
        <authorList>
            <person name="Ferguson B K."/>
        </authorList>
    </citation>
    <scope>NUCLEOTIDE SEQUENCE [LARGE SCALE GENOMIC DNA]</scope>
</reference>
<evidence type="ECO:0000313" key="2">
    <source>
        <dbReference type="EMBL" id="CAB0011683.1"/>
    </source>
</evidence>
<dbReference type="Proteomes" id="UP000479000">
    <property type="component" value="Unassembled WGS sequence"/>
</dbReference>
<dbReference type="AlphaFoldDB" id="A0A6H5H352"/>
<keyword evidence="3" id="KW-1185">Reference proteome</keyword>
<organism evidence="2 3">
    <name type="scientific">Nesidiocoris tenuis</name>
    <dbReference type="NCBI Taxonomy" id="355587"/>
    <lineage>
        <taxon>Eukaryota</taxon>
        <taxon>Metazoa</taxon>
        <taxon>Ecdysozoa</taxon>
        <taxon>Arthropoda</taxon>
        <taxon>Hexapoda</taxon>
        <taxon>Insecta</taxon>
        <taxon>Pterygota</taxon>
        <taxon>Neoptera</taxon>
        <taxon>Paraneoptera</taxon>
        <taxon>Hemiptera</taxon>
        <taxon>Heteroptera</taxon>
        <taxon>Panheteroptera</taxon>
        <taxon>Cimicomorpha</taxon>
        <taxon>Miridae</taxon>
        <taxon>Dicyphina</taxon>
        <taxon>Nesidiocoris</taxon>
    </lineage>
</organism>
<gene>
    <name evidence="2" type="ORF">NTEN_LOCUS16591</name>
</gene>